<proteinExistence type="predicted"/>
<evidence type="ECO:0000313" key="1">
    <source>
        <dbReference type="EMBL" id="CDM96406.1"/>
    </source>
</evidence>
<organism evidence="1 2">
    <name type="scientific">Limnospira indica PCC 8005</name>
    <dbReference type="NCBI Taxonomy" id="376219"/>
    <lineage>
        <taxon>Bacteria</taxon>
        <taxon>Bacillati</taxon>
        <taxon>Cyanobacteriota</taxon>
        <taxon>Cyanophyceae</taxon>
        <taxon>Oscillatoriophycideae</taxon>
        <taxon>Oscillatoriales</taxon>
        <taxon>Sirenicapillariaceae</taxon>
        <taxon>Limnospira</taxon>
    </lineage>
</organism>
<dbReference type="Proteomes" id="UP000032946">
    <property type="component" value="Chromosome"/>
</dbReference>
<evidence type="ECO:0000313" key="2">
    <source>
        <dbReference type="Proteomes" id="UP000032946"/>
    </source>
</evidence>
<name>A0A9P1NZZ2_9CYAN</name>
<keyword evidence="2" id="KW-1185">Reference proteome</keyword>
<reference evidence="1 2" key="1">
    <citation type="submission" date="2014-02" db="EMBL/GenBank/DDBJ databases">
        <authorList>
            <person name="Genoscope - CEA"/>
        </authorList>
    </citation>
    <scope>NUCLEOTIDE SEQUENCE [LARGE SCALE GENOMIC DNA]</scope>
    <source>
        <strain evidence="1 2">PCC 8005</strain>
    </source>
</reference>
<protein>
    <submittedName>
        <fullName evidence="1">Uncharacterized protein</fullName>
    </submittedName>
</protein>
<dbReference type="AlphaFoldDB" id="A0A9P1NZZ2"/>
<gene>
    <name evidence="1" type="ORF">ARTHRO_40815</name>
</gene>
<dbReference type="EMBL" id="FO818640">
    <property type="protein sequence ID" value="CDM96406.1"/>
    <property type="molecule type" value="Genomic_DNA"/>
</dbReference>
<sequence length="48" mass="5509">MEECHKYYGHPVEFEFGFSCNRHEYQIFEQTGPVGGIICSTPNSALVR</sequence>
<accession>A0A9P1NZZ2</accession>